<dbReference type="GeneID" id="93621930"/>
<evidence type="ECO:0000259" key="3">
    <source>
        <dbReference type="PROSITE" id="PS50919"/>
    </source>
</evidence>
<keyword evidence="2" id="KW-0677">Repeat</keyword>
<dbReference type="InterPro" id="IPR016093">
    <property type="entry name" value="MIR_motif"/>
</dbReference>
<evidence type="ECO:0000313" key="4">
    <source>
        <dbReference type="EMBL" id="EIE90254.1"/>
    </source>
</evidence>
<dbReference type="SMART" id="SM00472">
    <property type="entry name" value="MIR"/>
    <property type="match status" value="2"/>
</dbReference>
<dbReference type="InterPro" id="IPR036300">
    <property type="entry name" value="MIR_dom_sf"/>
</dbReference>
<name>I1CP74_RHIO9</name>
<evidence type="ECO:0000256" key="1">
    <source>
        <dbReference type="ARBA" id="ARBA00022729"/>
    </source>
</evidence>
<dbReference type="PANTHER" id="PTHR46809:SF2">
    <property type="entry name" value="GH21273P"/>
    <property type="match status" value="1"/>
</dbReference>
<reference evidence="4 5" key="1">
    <citation type="journal article" date="2009" name="PLoS Genet.">
        <title>Genomic analysis of the basal lineage fungus Rhizopus oryzae reveals a whole-genome duplication.</title>
        <authorList>
            <person name="Ma L.-J."/>
            <person name="Ibrahim A.S."/>
            <person name="Skory C."/>
            <person name="Grabherr M.G."/>
            <person name="Burger G."/>
            <person name="Butler M."/>
            <person name="Elias M."/>
            <person name="Idnurm A."/>
            <person name="Lang B.F."/>
            <person name="Sone T."/>
            <person name="Abe A."/>
            <person name="Calvo S.E."/>
            <person name="Corrochano L.M."/>
            <person name="Engels R."/>
            <person name="Fu J."/>
            <person name="Hansberg W."/>
            <person name="Kim J.-M."/>
            <person name="Kodira C.D."/>
            <person name="Koehrsen M.J."/>
            <person name="Liu B."/>
            <person name="Miranda-Saavedra D."/>
            <person name="O'Leary S."/>
            <person name="Ortiz-Castellanos L."/>
            <person name="Poulter R."/>
            <person name="Rodriguez-Romero J."/>
            <person name="Ruiz-Herrera J."/>
            <person name="Shen Y.-Q."/>
            <person name="Zeng Q."/>
            <person name="Galagan J."/>
            <person name="Birren B.W."/>
            <person name="Cuomo C.A."/>
            <person name="Wickes B.L."/>
        </authorList>
    </citation>
    <scope>NUCLEOTIDE SEQUENCE [LARGE SCALE GENOMIC DNA]</scope>
    <source>
        <strain evidence="5">RA 99-880 / ATCC MYA-4621 / FGSC 9543 / NRRL 43880</strain>
    </source>
</reference>
<protein>
    <recommendedName>
        <fullName evidence="3">MIR domain-containing protein</fullName>
    </recommendedName>
</protein>
<dbReference type="SUPFAM" id="SSF82109">
    <property type="entry name" value="MIR domain"/>
    <property type="match status" value="1"/>
</dbReference>
<dbReference type="PROSITE" id="PS50919">
    <property type="entry name" value="MIR"/>
    <property type="match status" value="1"/>
</dbReference>
<dbReference type="AlphaFoldDB" id="I1CP74"/>
<dbReference type="OrthoDB" id="5588846at2759"/>
<evidence type="ECO:0000313" key="5">
    <source>
        <dbReference type="Proteomes" id="UP000009138"/>
    </source>
</evidence>
<evidence type="ECO:0000256" key="2">
    <source>
        <dbReference type="ARBA" id="ARBA00022737"/>
    </source>
</evidence>
<dbReference type="OMA" id="NYWRAME"/>
<dbReference type="Proteomes" id="UP000009138">
    <property type="component" value="Unassembled WGS sequence"/>
</dbReference>
<keyword evidence="5" id="KW-1185">Reference proteome</keyword>
<keyword evidence="1" id="KW-0732">Signal</keyword>
<dbReference type="RefSeq" id="XP_067525650.1">
    <property type="nucleotide sequence ID" value="XM_067669549.1"/>
</dbReference>
<dbReference type="PANTHER" id="PTHR46809">
    <property type="entry name" value="STROMAL CELL-DERIVED FACTOR 2-LIKE PROTEIN"/>
    <property type="match status" value="1"/>
</dbReference>
<organism evidence="4 5">
    <name type="scientific">Rhizopus delemar (strain RA 99-880 / ATCC MYA-4621 / FGSC 9543 / NRRL 43880)</name>
    <name type="common">Mucormycosis agent</name>
    <name type="synonym">Rhizopus arrhizus var. delemar</name>
    <dbReference type="NCBI Taxonomy" id="246409"/>
    <lineage>
        <taxon>Eukaryota</taxon>
        <taxon>Fungi</taxon>
        <taxon>Fungi incertae sedis</taxon>
        <taxon>Mucoromycota</taxon>
        <taxon>Mucoromycotina</taxon>
        <taxon>Mucoromycetes</taxon>
        <taxon>Mucorales</taxon>
        <taxon>Mucorineae</taxon>
        <taxon>Rhizopodaceae</taxon>
        <taxon>Rhizopus</taxon>
    </lineage>
</organism>
<dbReference type="CDD" id="cd23279">
    <property type="entry name" value="beta-trefoil_MIR_SDF2-like"/>
    <property type="match status" value="1"/>
</dbReference>
<sequence length="154" mass="16981">MDVGSGSGQQSVTGFPHASDANSLWVVEAASGHVCRRGEAVRCGSLIRLKHTNTKAYLHSHLHPSPLSKQQEVSCYDGQDSGDDWQVQCTQGDWLREQPVQLIHKDTSAYLTGSEQYQFGQPIPGQLEIAAYKSASKHAYWVAQVNEADQRVEN</sequence>
<gene>
    <name evidence="4" type="ORF">RO3G_14965</name>
</gene>
<accession>I1CP74</accession>
<dbReference type="STRING" id="246409.I1CP74"/>
<proteinExistence type="predicted"/>
<dbReference type="Gene3D" id="2.80.10.50">
    <property type="match status" value="1"/>
</dbReference>
<dbReference type="Pfam" id="PF02815">
    <property type="entry name" value="MIR"/>
    <property type="match status" value="1"/>
</dbReference>
<dbReference type="eggNOG" id="KOG3358">
    <property type="taxonomic scope" value="Eukaryota"/>
</dbReference>
<feature type="domain" description="MIR" evidence="3">
    <location>
        <begin position="38"/>
        <end position="90"/>
    </location>
</feature>
<dbReference type="EMBL" id="CH476746">
    <property type="protein sequence ID" value="EIE90254.1"/>
    <property type="molecule type" value="Genomic_DNA"/>
</dbReference>
<dbReference type="VEuPathDB" id="FungiDB:RO3G_14965"/>
<dbReference type="InParanoid" id="I1CP74"/>